<comment type="subcellular location">
    <subcellularLocation>
        <location evidence="1">Cell membrane</location>
        <topology evidence="1">Multi-pass membrane protein</topology>
    </subcellularLocation>
</comment>
<keyword evidence="4 6" id="KW-1133">Transmembrane helix</keyword>
<accession>A0A502DU06</accession>
<evidence type="ECO:0000256" key="3">
    <source>
        <dbReference type="ARBA" id="ARBA00022692"/>
    </source>
</evidence>
<gene>
    <name evidence="8" type="ORF">EAH82_09320</name>
</gene>
<evidence type="ECO:0000256" key="4">
    <source>
        <dbReference type="ARBA" id="ARBA00022989"/>
    </source>
</evidence>
<dbReference type="PANTHER" id="PTHR35007:SF1">
    <property type="entry name" value="PILUS ASSEMBLY PROTEIN"/>
    <property type="match status" value="1"/>
</dbReference>
<organism evidence="8 9">
    <name type="scientific">Variovorax guangxiensis</name>
    <dbReference type="NCBI Taxonomy" id="1775474"/>
    <lineage>
        <taxon>Bacteria</taxon>
        <taxon>Pseudomonadati</taxon>
        <taxon>Pseudomonadota</taxon>
        <taxon>Betaproteobacteria</taxon>
        <taxon>Burkholderiales</taxon>
        <taxon>Comamonadaceae</taxon>
        <taxon>Variovorax</taxon>
    </lineage>
</organism>
<dbReference type="PANTHER" id="PTHR35007">
    <property type="entry name" value="INTEGRAL MEMBRANE PROTEIN-RELATED"/>
    <property type="match status" value="1"/>
</dbReference>
<dbReference type="GO" id="GO:0005886">
    <property type="term" value="C:plasma membrane"/>
    <property type="evidence" value="ECO:0007669"/>
    <property type="project" value="UniProtKB-SubCell"/>
</dbReference>
<reference evidence="8 9" key="1">
    <citation type="journal article" date="2019" name="Environ. Microbiol.">
        <title>Species interactions and distinct microbial communities in high Arctic permafrost affected cryosols are associated with the CH4 and CO2 gas fluxes.</title>
        <authorList>
            <person name="Altshuler I."/>
            <person name="Hamel J."/>
            <person name="Turney S."/>
            <person name="Magnuson E."/>
            <person name="Levesque R."/>
            <person name="Greer C."/>
            <person name="Whyte L.G."/>
        </authorList>
    </citation>
    <scope>NUCLEOTIDE SEQUENCE [LARGE SCALE GENOMIC DNA]</scope>
    <source>
        <strain evidence="8 9">S06.C</strain>
    </source>
</reference>
<evidence type="ECO:0000313" key="8">
    <source>
        <dbReference type="EMBL" id="TPG28965.1"/>
    </source>
</evidence>
<dbReference type="InterPro" id="IPR042094">
    <property type="entry name" value="T2SS_GspF_sf"/>
</dbReference>
<evidence type="ECO:0000259" key="7">
    <source>
        <dbReference type="Pfam" id="PF00482"/>
    </source>
</evidence>
<feature type="transmembrane region" description="Helical" evidence="6">
    <location>
        <begin position="217"/>
        <end position="234"/>
    </location>
</feature>
<keyword evidence="3 6" id="KW-0812">Transmembrane</keyword>
<dbReference type="OrthoDB" id="597333at2"/>
<feature type="transmembrane region" description="Helical" evidence="6">
    <location>
        <begin position="47"/>
        <end position="65"/>
    </location>
</feature>
<comment type="caution">
    <text evidence="8">The sequence shown here is derived from an EMBL/GenBank/DDBJ whole genome shotgun (WGS) entry which is preliminary data.</text>
</comment>
<evidence type="ECO:0000256" key="6">
    <source>
        <dbReference type="SAM" id="Phobius"/>
    </source>
</evidence>
<dbReference type="Gene3D" id="1.20.81.30">
    <property type="entry name" value="Type II secretion system (T2SS), domain F"/>
    <property type="match status" value="1"/>
</dbReference>
<sequence length="276" mass="30035">MLDVAVIAAVGLCVGLLVYLASTRLVETATAARHGARGEKAVFSAFVGNRVFAHAALVVVAVAIVWFLSHRLLLCVGLAVGGVVLPRKYFAWRRAKRQMLVDSQIPDVLSMMSGSMRAGFSLMKALDSVAKDGPDPIRQEIDLCLREVRMGIDLDAALDHMARRVGGSEMVMVAAAIKIARDSGGNLAESLDNLAKSVRDRQNMEKKVMALTAQGRMQALVMAGLPFFMLYMLHQLDAAAMAPMFSTVLGWGVFIVVCIWVWIGFRVIKKIMSIDI</sequence>
<dbReference type="EMBL" id="RCZI01000002">
    <property type="protein sequence ID" value="TPG28965.1"/>
    <property type="molecule type" value="Genomic_DNA"/>
</dbReference>
<feature type="transmembrane region" description="Helical" evidence="6">
    <location>
        <begin position="240"/>
        <end position="263"/>
    </location>
</feature>
<evidence type="ECO:0000256" key="1">
    <source>
        <dbReference type="ARBA" id="ARBA00004651"/>
    </source>
</evidence>
<evidence type="ECO:0000256" key="2">
    <source>
        <dbReference type="ARBA" id="ARBA00022475"/>
    </source>
</evidence>
<feature type="transmembrane region" description="Helical" evidence="6">
    <location>
        <begin position="71"/>
        <end position="90"/>
    </location>
</feature>
<dbReference type="Pfam" id="PF00482">
    <property type="entry name" value="T2SSF"/>
    <property type="match status" value="1"/>
</dbReference>
<feature type="domain" description="Type II secretion system protein GspF" evidence="7">
    <location>
        <begin position="109"/>
        <end position="233"/>
    </location>
</feature>
<dbReference type="RefSeq" id="WP_140841014.1">
    <property type="nucleotide sequence ID" value="NZ_RCZI01000002.1"/>
</dbReference>
<feature type="transmembrane region" description="Helical" evidence="6">
    <location>
        <begin position="6"/>
        <end position="26"/>
    </location>
</feature>
<dbReference type="InterPro" id="IPR018076">
    <property type="entry name" value="T2SS_GspF_dom"/>
</dbReference>
<proteinExistence type="predicted"/>
<keyword evidence="5 6" id="KW-0472">Membrane</keyword>
<dbReference type="AlphaFoldDB" id="A0A502DU06"/>
<evidence type="ECO:0000313" key="9">
    <source>
        <dbReference type="Proteomes" id="UP000319212"/>
    </source>
</evidence>
<dbReference type="Proteomes" id="UP000319212">
    <property type="component" value="Unassembled WGS sequence"/>
</dbReference>
<name>A0A502DU06_9BURK</name>
<evidence type="ECO:0000256" key="5">
    <source>
        <dbReference type="ARBA" id="ARBA00023136"/>
    </source>
</evidence>
<protein>
    <submittedName>
        <fullName evidence="8">Secretion system protein F</fullName>
    </submittedName>
</protein>
<keyword evidence="2" id="KW-1003">Cell membrane</keyword>